<dbReference type="PROSITE" id="PS50885">
    <property type="entry name" value="HAMP"/>
    <property type="match status" value="1"/>
</dbReference>
<feature type="domain" description="HAMP" evidence="17">
    <location>
        <begin position="335"/>
        <end position="389"/>
    </location>
</feature>
<evidence type="ECO:0000256" key="3">
    <source>
        <dbReference type="ARBA" id="ARBA00012438"/>
    </source>
</evidence>
<evidence type="ECO:0000256" key="9">
    <source>
        <dbReference type="ARBA" id="ARBA00022777"/>
    </source>
</evidence>
<keyword evidence="5" id="KW-0597">Phosphoprotein</keyword>
<dbReference type="Pfam" id="PF00512">
    <property type="entry name" value="HisKA"/>
    <property type="match status" value="1"/>
</dbReference>
<gene>
    <name evidence="18" type="ORF">ACFSAG_05205</name>
</gene>
<evidence type="ECO:0000256" key="13">
    <source>
        <dbReference type="ARBA" id="ARBA00023136"/>
    </source>
</evidence>
<keyword evidence="7 14" id="KW-0812">Transmembrane</keyword>
<dbReference type="Gene3D" id="3.30.450.20">
    <property type="entry name" value="PAS domain"/>
    <property type="match status" value="1"/>
</dbReference>
<feature type="domain" description="Histidine kinase" evidence="15">
    <location>
        <begin position="515"/>
        <end position="735"/>
    </location>
</feature>
<dbReference type="Pfam" id="PF00989">
    <property type="entry name" value="PAS"/>
    <property type="match status" value="1"/>
</dbReference>
<dbReference type="EMBL" id="JBHUEL010000004">
    <property type="protein sequence ID" value="MFD1766237.1"/>
    <property type="molecule type" value="Genomic_DNA"/>
</dbReference>
<evidence type="ECO:0000313" key="18">
    <source>
        <dbReference type="EMBL" id="MFD1766237.1"/>
    </source>
</evidence>
<dbReference type="Gene3D" id="6.10.340.10">
    <property type="match status" value="1"/>
</dbReference>
<dbReference type="PROSITE" id="PS50112">
    <property type="entry name" value="PAS"/>
    <property type="match status" value="1"/>
</dbReference>
<evidence type="ECO:0000256" key="11">
    <source>
        <dbReference type="ARBA" id="ARBA00022989"/>
    </source>
</evidence>
<sequence length="757" mass="83050">MATVHADIGPKSPSRFRNWLSAVAAWAGQAQRIRYLEIGSVLLLVFMAGFTAYILVGQGPRTEPLSPPVAAALLIANLLPATSLLMLAGRRLAIQRAKQDGEGEGSLHVRLVIIFSMLAAVPALLLAIFASVLFQSGVQFWFSNSAQGMLENAGALAKGYYEEKLRDVGDETVVMAGDIRFALDQASPTDPQFLSFYYDQVLRRKLSESAIVTIGKDNGERTLVVAAPEERKENWITPTDLKRLRSGEDMVVTAQPDRIVAVSRLFDNPETYLYASRTVSVPSFMLGEKAQSVLKDYKAMEARSRNLQLQFNALLYVVSLLIIGAATWVALLVADRLVRPVNDLVDAAQRIADGDLSIRVEEEDQRKDEVGFLSRSFNRMTERLQNQTQTLLSANRQLEDRRAFIETVLESVSAAIVNVDRDGVIRLANGTAETLLSKNDETIVGQTLVDAAPFLKEVITEGRSNAILQVGDGTEPQTLAIRISSGDGGQVVTFEDITQQLSDQRRAAWSDVARRIAHEIKNPLTPIQLAAERLRRRFGKQIEDGADIFEQLTGTIIRQVGDLRNIADEFSSFARMPKPVFREENLADIVGHAVFLFEVANTDIEFRFEPQVTGIIPMFADRRQLGQAVTNILKNGVESIEQRKANSGDDSPKGQIRALIKSEAGKLAIHIADNGTGLPSDRERIAEPYVTTRATGSGLGLAIVKKIVEEHQGTLGFDDNPDGGAIVTMSFDLARLDAIATGSINSETHDNRNSKAE</sequence>
<evidence type="ECO:0000313" key="19">
    <source>
        <dbReference type="Proteomes" id="UP001597215"/>
    </source>
</evidence>
<dbReference type="Pfam" id="PF19312">
    <property type="entry name" value="NtrY_N"/>
    <property type="match status" value="1"/>
</dbReference>
<keyword evidence="13 14" id="KW-0472">Membrane</keyword>
<keyword evidence="11 14" id="KW-1133">Transmembrane helix</keyword>
<dbReference type="SMART" id="SM00388">
    <property type="entry name" value="HisKA"/>
    <property type="match status" value="1"/>
</dbReference>
<dbReference type="InterPro" id="IPR036097">
    <property type="entry name" value="HisK_dim/P_sf"/>
</dbReference>
<keyword evidence="6" id="KW-0808">Transferase</keyword>
<evidence type="ECO:0000259" key="17">
    <source>
        <dbReference type="PROSITE" id="PS50885"/>
    </source>
</evidence>
<dbReference type="Gene3D" id="3.30.565.10">
    <property type="entry name" value="Histidine kinase-like ATPase, C-terminal domain"/>
    <property type="match status" value="1"/>
</dbReference>
<dbReference type="PANTHER" id="PTHR43065:SF10">
    <property type="entry name" value="PEROXIDE STRESS-ACTIVATED HISTIDINE KINASE MAK3"/>
    <property type="match status" value="1"/>
</dbReference>
<dbReference type="SMART" id="SM00304">
    <property type="entry name" value="HAMP"/>
    <property type="match status" value="1"/>
</dbReference>
<comment type="caution">
    <text evidence="18">The sequence shown here is derived from an EMBL/GenBank/DDBJ whole genome shotgun (WGS) entry which is preliminary data.</text>
</comment>
<evidence type="ECO:0000256" key="12">
    <source>
        <dbReference type="ARBA" id="ARBA00023012"/>
    </source>
</evidence>
<dbReference type="InterPro" id="IPR045671">
    <property type="entry name" value="NtrY-like_N"/>
</dbReference>
<dbReference type="Pfam" id="PF02518">
    <property type="entry name" value="HATPase_c"/>
    <property type="match status" value="1"/>
</dbReference>
<dbReference type="SUPFAM" id="SSF55785">
    <property type="entry name" value="PYP-like sensor domain (PAS domain)"/>
    <property type="match status" value="1"/>
</dbReference>
<feature type="domain" description="PAS" evidence="16">
    <location>
        <begin position="401"/>
        <end position="449"/>
    </location>
</feature>
<name>A0ABW4MFB0_9SPHN</name>
<dbReference type="SUPFAM" id="SSF55874">
    <property type="entry name" value="ATPase domain of HSP90 chaperone/DNA topoisomerase II/histidine kinase"/>
    <property type="match status" value="1"/>
</dbReference>
<comment type="subcellular location">
    <subcellularLocation>
        <location evidence="2">Cell membrane</location>
        <topology evidence="2">Multi-pass membrane protein</topology>
    </subcellularLocation>
</comment>
<dbReference type="InterPro" id="IPR036890">
    <property type="entry name" value="HATPase_C_sf"/>
</dbReference>
<evidence type="ECO:0000256" key="4">
    <source>
        <dbReference type="ARBA" id="ARBA00022475"/>
    </source>
</evidence>
<reference evidence="19" key="1">
    <citation type="journal article" date="2019" name="Int. J. Syst. Evol. Microbiol.">
        <title>The Global Catalogue of Microorganisms (GCM) 10K type strain sequencing project: providing services to taxonomists for standard genome sequencing and annotation.</title>
        <authorList>
            <consortium name="The Broad Institute Genomics Platform"/>
            <consortium name="The Broad Institute Genome Sequencing Center for Infectious Disease"/>
            <person name="Wu L."/>
            <person name="Ma J."/>
        </authorList>
    </citation>
    <scope>NUCLEOTIDE SEQUENCE [LARGE SCALE GENOMIC DNA]</scope>
    <source>
        <strain evidence="19">CGMCC 1.12449</strain>
    </source>
</reference>
<dbReference type="InterPro" id="IPR017232">
    <property type="entry name" value="NtrY"/>
</dbReference>
<evidence type="ECO:0000256" key="2">
    <source>
        <dbReference type="ARBA" id="ARBA00004651"/>
    </source>
</evidence>
<keyword evidence="4" id="KW-1003">Cell membrane</keyword>
<comment type="catalytic activity">
    <reaction evidence="1">
        <text>ATP + protein L-histidine = ADP + protein N-phospho-L-histidine.</text>
        <dbReference type="EC" id="2.7.13.3"/>
    </reaction>
</comment>
<evidence type="ECO:0000259" key="16">
    <source>
        <dbReference type="PROSITE" id="PS50112"/>
    </source>
</evidence>
<dbReference type="SUPFAM" id="SSF47384">
    <property type="entry name" value="Homodimeric domain of signal transducing histidine kinase"/>
    <property type="match status" value="1"/>
</dbReference>
<dbReference type="InterPro" id="IPR004358">
    <property type="entry name" value="Sig_transdc_His_kin-like_C"/>
</dbReference>
<feature type="transmembrane region" description="Helical" evidence="14">
    <location>
        <begin position="35"/>
        <end position="56"/>
    </location>
</feature>
<evidence type="ECO:0000256" key="6">
    <source>
        <dbReference type="ARBA" id="ARBA00022679"/>
    </source>
</evidence>
<dbReference type="InterPro" id="IPR003660">
    <property type="entry name" value="HAMP_dom"/>
</dbReference>
<dbReference type="EC" id="2.7.13.3" evidence="3"/>
<evidence type="ECO:0000256" key="7">
    <source>
        <dbReference type="ARBA" id="ARBA00022692"/>
    </source>
</evidence>
<evidence type="ECO:0000259" key="15">
    <source>
        <dbReference type="PROSITE" id="PS50109"/>
    </source>
</evidence>
<feature type="transmembrane region" description="Helical" evidence="14">
    <location>
        <begin position="109"/>
        <end position="134"/>
    </location>
</feature>
<dbReference type="InterPro" id="IPR000014">
    <property type="entry name" value="PAS"/>
</dbReference>
<dbReference type="CDD" id="cd06225">
    <property type="entry name" value="HAMP"/>
    <property type="match status" value="1"/>
</dbReference>
<accession>A0ABW4MFB0</accession>
<dbReference type="PIRSF" id="PIRSF037532">
    <property type="entry name" value="STHK_NtrY"/>
    <property type="match status" value="1"/>
</dbReference>
<evidence type="ECO:0000256" key="8">
    <source>
        <dbReference type="ARBA" id="ARBA00022741"/>
    </source>
</evidence>
<dbReference type="Proteomes" id="UP001597215">
    <property type="component" value="Unassembled WGS sequence"/>
</dbReference>
<keyword evidence="9" id="KW-0418">Kinase</keyword>
<dbReference type="InterPro" id="IPR013767">
    <property type="entry name" value="PAS_fold"/>
</dbReference>
<feature type="transmembrane region" description="Helical" evidence="14">
    <location>
        <begin position="68"/>
        <end position="88"/>
    </location>
</feature>
<evidence type="ECO:0000256" key="1">
    <source>
        <dbReference type="ARBA" id="ARBA00000085"/>
    </source>
</evidence>
<dbReference type="InterPro" id="IPR005467">
    <property type="entry name" value="His_kinase_dom"/>
</dbReference>
<dbReference type="InterPro" id="IPR003661">
    <property type="entry name" value="HisK_dim/P_dom"/>
</dbReference>
<protein>
    <recommendedName>
        <fullName evidence="3">histidine kinase</fullName>
        <ecNumber evidence="3">2.7.13.3</ecNumber>
    </recommendedName>
</protein>
<dbReference type="CDD" id="cd00082">
    <property type="entry name" value="HisKA"/>
    <property type="match status" value="1"/>
</dbReference>
<dbReference type="SMART" id="SM00387">
    <property type="entry name" value="HATPase_c"/>
    <property type="match status" value="1"/>
</dbReference>
<keyword evidence="10 18" id="KW-0067">ATP-binding</keyword>
<evidence type="ECO:0000256" key="5">
    <source>
        <dbReference type="ARBA" id="ARBA00022553"/>
    </source>
</evidence>
<dbReference type="GO" id="GO:0005524">
    <property type="term" value="F:ATP binding"/>
    <property type="evidence" value="ECO:0007669"/>
    <property type="project" value="UniProtKB-KW"/>
</dbReference>
<evidence type="ECO:0000256" key="14">
    <source>
        <dbReference type="SAM" id="Phobius"/>
    </source>
</evidence>
<dbReference type="InterPro" id="IPR035965">
    <property type="entry name" value="PAS-like_dom_sf"/>
</dbReference>
<feature type="transmembrane region" description="Helical" evidence="14">
    <location>
        <begin position="313"/>
        <end position="334"/>
    </location>
</feature>
<evidence type="ECO:0000256" key="10">
    <source>
        <dbReference type="ARBA" id="ARBA00022840"/>
    </source>
</evidence>
<dbReference type="PRINTS" id="PR00344">
    <property type="entry name" value="BCTRLSENSOR"/>
</dbReference>
<dbReference type="Gene3D" id="1.10.287.130">
    <property type="match status" value="1"/>
</dbReference>
<proteinExistence type="predicted"/>
<dbReference type="Pfam" id="PF00672">
    <property type="entry name" value="HAMP"/>
    <property type="match status" value="1"/>
</dbReference>
<dbReference type="RefSeq" id="WP_381512105.1">
    <property type="nucleotide sequence ID" value="NZ_JBHUEL010000004.1"/>
</dbReference>
<keyword evidence="19" id="KW-1185">Reference proteome</keyword>
<dbReference type="SUPFAM" id="SSF158472">
    <property type="entry name" value="HAMP domain-like"/>
    <property type="match status" value="1"/>
</dbReference>
<dbReference type="PANTHER" id="PTHR43065">
    <property type="entry name" value="SENSOR HISTIDINE KINASE"/>
    <property type="match status" value="1"/>
</dbReference>
<dbReference type="InterPro" id="IPR003594">
    <property type="entry name" value="HATPase_dom"/>
</dbReference>
<keyword evidence="8" id="KW-0547">Nucleotide-binding</keyword>
<keyword evidence="12" id="KW-0902">Two-component regulatory system</keyword>
<dbReference type="PROSITE" id="PS50109">
    <property type="entry name" value="HIS_KIN"/>
    <property type="match status" value="1"/>
</dbReference>
<organism evidence="18 19">
    <name type="scientific">Sphingorhabdus buctiana</name>
    <dbReference type="NCBI Taxonomy" id="1508805"/>
    <lineage>
        <taxon>Bacteria</taxon>
        <taxon>Pseudomonadati</taxon>
        <taxon>Pseudomonadota</taxon>
        <taxon>Alphaproteobacteria</taxon>
        <taxon>Sphingomonadales</taxon>
        <taxon>Sphingomonadaceae</taxon>
        <taxon>Sphingorhabdus</taxon>
    </lineage>
</organism>